<protein>
    <submittedName>
        <fullName evidence="2">Uncharacterized protein</fullName>
    </submittedName>
</protein>
<evidence type="ECO:0000313" key="2">
    <source>
        <dbReference type="EMBL" id="TMW61073.1"/>
    </source>
</evidence>
<evidence type="ECO:0000256" key="1">
    <source>
        <dbReference type="SAM" id="MobiDB-lite"/>
    </source>
</evidence>
<dbReference type="AlphaFoldDB" id="A0A8K1CEH7"/>
<feature type="compositionally biased region" description="Acidic residues" evidence="1">
    <location>
        <begin position="349"/>
        <end position="374"/>
    </location>
</feature>
<dbReference type="Proteomes" id="UP000794436">
    <property type="component" value="Unassembled WGS sequence"/>
</dbReference>
<sequence length="386" mass="42835">MDMRTPAFLPYAVWTYQETRPSLFGSRWTHVDVQVWTEPLVVDGLLQTTAVKIQVGDRTFVLANARIDSSVRGVDRKQIRLDVHTVDDVERATRYHTAARTTTVDVFVDSEADRTAVIQTLHSLLIATKTRSHPVSSPLPPPMPAPPRTPASTVTTTSVRQQLDAAFSALSDAQTQREAGDLAAAIALYQQAERGFGAVAPLVTDVRTRELIQTQRAEIATVVTRLNAQQTMEHTLPEPPMPPVPEMTPEPQGDITQRLAQLQTFADGREVDRAQRERRPNADDLRLRLQALRGDPATTSSAADLHERLRRLRGADASALALETIPVTTTSAVDRIVQQAMEEVALGLIEDEEQEEQDINSSDSSDEDTSDEEEERRSPRPSRFHC</sequence>
<gene>
    <name evidence="2" type="ORF">Poli38472_014534</name>
</gene>
<dbReference type="OrthoDB" id="124239at2759"/>
<feature type="compositionally biased region" description="Pro residues" evidence="1">
    <location>
        <begin position="137"/>
        <end position="149"/>
    </location>
</feature>
<dbReference type="EMBL" id="SPLM01000078">
    <property type="protein sequence ID" value="TMW61073.1"/>
    <property type="molecule type" value="Genomic_DNA"/>
</dbReference>
<organism evidence="2 3">
    <name type="scientific">Pythium oligandrum</name>
    <name type="common">Mycoparasitic fungus</name>
    <dbReference type="NCBI Taxonomy" id="41045"/>
    <lineage>
        <taxon>Eukaryota</taxon>
        <taxon>Sar</taxon>
        <taxon>Stramenopiles</taxon>
        <taxon>Oomycota</taxon>
        <taxon>Peronosporomycetes</taxon>
        <taxon>Pythiales</taxon>
        <taxon>Pythiaceae</taxon>
        <taxon>Pythium</taxon>
    </lineage>
</organism>
<feature type="region of interest" description="Disordered" evidence="1">
    <location>
        <begin position="346"/>
        <end position="386"/>
    </location>
</feature>
<feature type="region of interest" description="Disordered" evidence="1">
    <location>
        <begin position="132"/>
        <end position="153"/>
    </location>
</feature>
<keyword evidence="3" id="KW-1185">Reference proteome</keyword>
<reference evidence="2" key="1">
    <citation type="submission" date="2019-03" db="EMBL/GenBank/DDBJ databases">
        <title>Long read genome sequence of the mycoparasitic Pythium oligandrum ATCC 38472 isolated from sugarbeet rhizosphere.</title>
        <authorList>
            <person name="Gaulin E."/>
        </authorList>
    </citation>
    <scope>NUCLEOTIDE SEQUENCE</scope>
    <source>
        <strain evidence="2">ATCC 38472_TT</strain>
    </source>
</reference>
<proteinExistence type="predicted"/>
<accession>A0A8K1CEH7</accession>
<evidence type="ECO:0000313" key="3">
    <source>
        <dbReference type="Proteomes" id="UP000794436"/>
    </source>
</evidence>
<name>A0A8K1CEH7_PYTOL</name>
<comment type="caution">
    <text evidence="2">The sequence shown here is derived from an EMBL/GenBank/DDBJ whole genome shotgun (WGS) entry which is preliminary data.</text>
</comment>